<dbReference type="Proteomes" id="UP000219612">
    <property type="component" value="Unassembled WGS sequence"/>
</dbReference>
<dbReference type="AlphaFoldDB" id="A0A285HXD1"/>
<evidence type="ECO:0000313" key="1">
    <source>
        <dbReference type="EMBL" id="SNY40370.1"/>
    </source>
</evidence>
<accession>A0A285HXD1</accession>
<name>A0A285HXD1_9ACTN</name>
<gene>
    <name evidence="1" type="ORF">SAMN05421748_10627</name>
</gene>
<reference evidence="1 2" key="1">
    <citation type="submission" date="2017-09" db="EMBL/GenBank/DDBJ databases">
        <authorList>
            <person name="Ehlers B."/>
            <person name="Leendertz F.H."/>
        </authorList>
    </citation>
    <scope>NUCLEOTIDE SEQUENCE [LARGE SCALE GENOMIC DNA]</scope>
    <source>
        <strain evidence="1 2">CGMCC 4.6857</strain>
    </source>
</reference>
<keyword evidence="2" id="KW-1185">Reference proteome</keyword>
<protein>
    <submittedName>
        <fullName evidence="1">Uncharacterized protein</fullName>
    </submittedName>
</protein>
<evidence type="ECO:0000313" key="2">
    <source>
        <dbReference type="Proteomes" id="UP000219612"/>
    </source>
</evidence>
<organism evidence="1 2">
    <name type="scientific">Paractinoplanes atraurantiacus</name>
    <dbReference type="NCBI Taxonomy" id="1036182"/>
    <lineage>
        <taxon>Bacteria</taxon>
        <taxon>Bacillati</taxon>
        <taxon>Actinomycetota</taxon>
        <taxon>Actinomycetes</taxon>
        <taxon>Micromonosporales</taxon>
        <taxon>Micromonosporaceae</taxon>
        <taxon>Paractinoplanes</taxon>
    </lineage>
</organism>
<sequence length="194" mass="20727">MLDLSAADYPFVVYTAFLLSRRTMVSPSYHMFMVFDPAYEEPAELEIAISAAIAGTVGWAEGVVAVSTAQDLARVTVDIEVLPATPPPADVFAENRLLVPTGALAVDKSADSEFHLGIALPPGPGTYGARLLGTGRAEARRGCDEAFAPGFTHESSVAAVAGLAGIEHYRLQVWHLSSEPDWTEEDDQPRLMPA</sequence>
<proteinExistence type="predicted"/>
<dbReference type="EMBL" id="OBDY01000006">
    <property type="protein sequence ID" value="SNY40370.1"/>
    <property type="molecule type" value="Genomic_DNA"/>
</dbReference>